<dbReference type="Proteomes" id="UP001241603">
    <property type="component" value="Unassembled WGS sequence"/>
</dbReference>
<dbReference type="SUPFAM" id="SSF53448">
    <property type="entry name" value="Nucleotide-diphospho-sugar transferases"/>
    <property type="match status" value="1"/>
</dbReference>
<dbReference type="InterPro" id="IPR001173">
    <property type="entry name" value="Glyco_trans_2-like"/>
</dbReference>
<gene>
    <name evidence="2" type="ORF">QO014_002658</name>
</gene>
<evidence type="ECO:0000313" key="2">
    <source>
        <dbReference type="EMBL" id="MDQ0438266.1"/>
    </source>
</evidence>
<name>A0ABU0H9X7_9HYPH</name>
<dbReference type="PANTHER" id="PTHR43179">
    <property type="entry name" value="RHAMNOSYLTRANSFERASE WBBL"/>
    <property type="match status" value="1"/>
</dbReference>
<dbReference type="RefSeq" id="WP_266349164.1">
    <property type="nucleotide sequence ID" value="NZ_JAPKNG010000003.1"/>
</dbReference>
<protein>
    <submittedName>
        <fullName evidence="2">GT2 family glycosyltransferase</fullName>
    </submittedName>
</protein>
<reference evidence="2 3" key="1">
    <citation type="submission" date="2023-07" db="EMBL/GenBank/DDBJ databases">
        <title>Genomic Encyclopedia of Type Strains, Phase IV (KMG-IV): sequencing the most valuable type-strain genomes for metagenomic binning, comparative biology and taxonomic classification.</title>
        <authorList>
            <person name="Goeker M."/>
        </authorList>
    </citation>
    <scope>NUCLEOTIDE SEQUENCE [LARGE SCALE GENOMIC DNA]</scope>
    <source>
        <strain evidence="2 3">B6-8</strain>
    </source>
</reference>
<sequence>MGQGSVSVVTVTFNSAHIVRTALSAFSPDVEVICVDNASSDDLDTALEGLNVRRINNPVNVGFGRACNQGLAAASGEFVLFINPDVVFEKDTLSALLDAAKRYPDCGVFLPLTRRPDGTLWLRNSAAGLRLQRKGRDDADQIAGDFCTQFLDGSVFMIRRSLFLEIGGFDENIFLYYEDDDFSRRLQAKKAPIIVVANANSSHAIGKSVPNSVNYNFNRNKHKKISEIYYKRKYNIRYSSSVDFVNHLLKVVVYAVTLDRMRLAGALGRLVGVFSHITKR</sequence>
<dbReference type="Gene3D" id="3.90.550.10">
    <property type="entry name" value="Spore Coat Polysaccharide Biosynthesis Protein SpsA, Chain A"/>
    <property type="match status" value="1"/>
</dbReference>
<dbReference type="InterPro" id="IPR029044">
    <property type="entry name" value="Nucleotide-diphossugar_trans"/>
</dbReference>
<dbReference type="Pfam" id="PF00535">
    <property type="entry name" value="Glycos_transf_2"/>
    <property type="match status" value="1"/>
</dbReference>
<evidence type="ECO:0000313" key="3">
    <source>
        <dbReference type="Proteomes" id="UP001241603"/>
    </source>
</evidence>
<keyword evidence="3" id="KW-1185">Reference proteome</keyword>
<feature type="domain" description="Glycosyltransferase 2-like" evidence="1">
    <location>
        <begin position="7"/>
        <end position="166"/>
    </location>
</feature>
<evidence type="ECO:0000259" key="1">
    <source>
        <dbReference type="Pfam" id="PF00535"/>
    </source>
</evidence>
<dbReference type="PANTHER" id="PTHR43179:SF7">
    <property type="entry name" value="RHAMNOSYLTRANSFERASE WBBL"/>
    <property type="match status" value="1"/>
</dbReference>
<accession>A0ABU0H9X7</accession>
<proteinExistence type="predicted"/>
<dbReference type="EMBL" id="JAUSVO010000003">
    <property type="protein sequence ID" value="MDQ0438266.1"/>
    <property type="molecule type" value="Genomic_DNA"/>
</dbReference>
<dbReference type="CDD" id="cd04186">
    <property type="entry name" value="GT_2_like_c"/>
    <property type="match status" value="1"/>
</dbReference>
<organism evidence="2 3">
    <name type="scientific">Kaistia dalseonensis</name>
    <dbReference type="NCBI Taxonomy" id="410840"/>
    <lineage>
        <taxon>Bacteria</taxon>
        <taxon>Pseudomonadati</taxon>
        <taxon>Pseudomonadota</taxon>
        <taxon>Alphaproteobacteria</taxon>
        <taxon>Hyphomicrobiales</taxon>
        <taxon>Kaistiaceae</taxon>
        <taxon>Kaistia</taxon>
    </lineage>
</organism>
<comment type="caution">
    <text evidence="2">The sequence shown here is derived from an EMBL/GenBank/DDBJ whole genome shotgun (WGS) entry which is preliminary data.</text>
</comment>